<protein>
    <submittedName>
        <fullName evidence="2">Uncharacterized protein</fullName>
    </submittedName>
</protein>
<evidence type="ECO:0000256" key="1">
    <source>
        <dbReference type="SAM" id="MobiDB-lite"/>
    </source>
</evidence>
<feature type="compositionally biased region" description="Acidic residues" evidence="1">
    <location>
        <begin position="21"/>
        <end position="39"/>
    </location>
</feature>
<keyword evidence="3" id="KW-1185">Reference proteome</keyword>
<name>A0A835ZGU4_9STRA</name>
<feature type="compositionally biased region" description="Polar residues" evidence="1">
    <location>
        <begin position="100"/>
        <end position="113"/>
    </location>
</feature>
<comment type="caution">
    <text evidence="2">The sequence shown here is derived from an EMBL/GenBank/DDBJ whole genome shotgun (WGS) entry which is preliminary data.</text>
</comment>
<dbReference type="AlphaFoldDB" id="A0A835ZGU4"/>
<sequence>MFKLQYCHSRAPVPEPGQPDYEPESSVEDPENDDGDDAAAPDPLAEAVDGADAEDAGDDENSNDAEEGGDEDAEAPRRRPRLTSMSTLSPWRPSKRPSPACTTVQPQGSSASPVRQLIARNA</sequence>
<evidence type="ECO:0000313" key="2">
    <source>
        <dbReference type="EMBL" id="KAG5191954.1"/>
    </source>
</evidence>
<reference evidence="2" key="1">
    <citation type="submission" date="2021-02" db="EMBL/GenBank/DDBJ databases">
        <title>First Annotated Genome of the Yellow-green Alga Tribonema minus.</title>
        <authorList>
            <person name="Mahan K.M."/>
        </authorList>
    </citation>
    <scope>NUCLEOTIDE SEQUENCE</scope>
    <source>
        <strain evidence="2">UTEX B ZZ1240</strain>
    </source>
</reference>
<accession>A0A835ZGU4</accession>
<feature type="compositionally biased region" description="Acidic residues" evidence="1">
    <location>
        <begin position="49"/>
        <end position="73"/>
    </location>
</feature>
<evidence type="ECO:0000313" key="3">
    <source>
        <dbReference type="Proteomes" id="UP000664859"/>
    </source>
</evidence>
<proteinExistence type="predicted"/>
<dbReference type="Proteomes" id="UP000664859">
    <property type="component" value="Unassembled WGS sequence"/>
</dbReference>
<dbReference type="EMBL" id="JAFCMP010000013">
    <property type="protein sequence ID" value="KAG5191954.1"/>
    <property type="molecule type" value="Genomic_DNA"/>
</dbReference>
<organism evidence="2 3">
    <name type="scientific">Tribonema minus</name>
    <dbReference type="NCBI Taxonomy" id="303371"/>
    <lineage>
        <taxon>Eukaryota</taxon>
        <taxon>Sar</taxon>
        <taxon>Stramenopiles</taxon>
        <taxon>Ochrophyta</taxon>
        <taxon>PX clade</taxon>
        <taxon>Xanthophyceae</taxon>
        <taxon>Tribonematales</taxon>
        <taxon>Tribonemataceae</taxon>
        <taxon>Tribonema</taxon>
    </lineage>
</organism>
<gene>
    <name evidence="2" type="ORF">JKP88DRAFT_242808</name>
</gene>
<feature type="region of interest" description="Disordered" evidence="1">
    <location>
        <begin position="1"/>
        <end position="122"/>
    </location>
</feature>